<dbReference type="Pfam" id="PF24883">
    <property type="entry name" value="NPHP3_N"/>
    <property type="match status" value="1"/>
</dbReference>
<evidence type="ECO:0000259" key="4">
    <source>
        <dbReference type="Pfam" id="PF24809"/>
    </source>
</evidence>
<dbReference type="RefSeq" id="XP_070919531.1">
    <property type="nucleotide sequence ID" value="XM_071063430.1"/>
</dbReference>
<dbReference type="InterPro" id="IPR027417">
    <property type="entry name" value="P-loop_NTPase"/>
</dbReference>
<feature type="domain" description="GPI inositol-deacylase winged helix" evidence="3">
    <location>
        <begin position="598"/>
        <end position="674"/>
    </location>
</feature>
<dbReference type="PANTHER" id="PTHR10039">
    <property type="entry name" value="AMELOGENIN"/>
    <property type="match status" value="1"/>
</dbReference>
<evidence type="ECO:0000313" key="7">
    <source>
        <dbReference type="Proteomes" id="UP001628179"/>
    </source>
</evidence>
<feature type="domain" description="DUF7708" evidence="4">
    <location>
        <begin position="81"/>
        <end position="226"/>
    </location>
</feature>
<dbReference type="GeneID" id="98178753"/>
<evidence type="ECO:0000256" key="1">
    <source>
        <dbReference type="ARBA" id="ARBA00022737"/>
    </source>
</evidence>
<reference evidence="6 7" key="1">
    <citation type="submission" date="2024-09" db="EMBL/GenBank/DDBJ databases">
        <title>Itraconazole resistance in Madurella fahalii resulting from another homologue of gene encoding cytochrome P450 14-alpha sterol demethylase (CYP51).</title>
        <authorList>
            <person name="Yoshioka I."/>
            <person name="Fahal A.H."/>
            <person name="Kaneko S."/>
            <person name="Yaguchi T."/>
        </authorList>
    </citation>
    <scope>NUCLEOTIDE SEQUENCE [LARGE SCALE GENOMIC DNA]</scope>
    <source>
        <strain evidence="6 7">IFM 68171</strain>
    </source>
</reference>
<evidence type="ECO:0000313" key="6">
    <source>
        <dbReference type="EMBL" id="GAB1317800.1"/>
    </source>
</evidence>
<dbReference type="Pfam" id="PF22939">
    <property type="entry name" value="WHD_GPIID"/>
    <property type="match status" value="1"/>
</dbReference>
<dbReference type="SUPFAM" id="SSF52540">
    <property type="entry name" value="P-loop containing nucleoside triphosphate hydrolases"/>
    <property type="match status" value="1"/>
</dbReference>
<sequence>MSQWRHGNADEPGMPSDGQDRQSAALGLFAEALKKFQAIIPQDERAAFDQFGSCGSMLEVIEAQAAKSPEKSRLLRCCKKINHFATRWEPFFEITNIVVSSHPEWAALAWGAVRLVFKLCDHYTVFFEKLADMFDRIASKLPHFGRHIDLFNRRKRQRPDLERNAALTQTLGYIFKDIMQFCQEACHIFCAKDKGVRYKLNVVKDIFWKPFDARFSDLLARLDRYEKMYELELNLADREELMGHYENFEAFVAECNREREIREGQSRREEALALRRQVRDIKAWIQAPEYMAAPERERVACSGSWLLENDAYVTWRQSWVEPQTDCSEPEQSSRALFIYGSPGYGKTVLSVKAIEDLESESGGTCRGDETKTVAFFHFNKMNSRHREPAQALRAILSQIIHKHQDDKELIDAATVLMDVEGSGQAVASEGEVAVILKLFLERYPSTALVFDGIDECSVPRNFLDKLYAICWSSHCRLLLFSRPNVAVPLTWQHRCRHIRLQLGANTHDIAAYVRPRMEQLVTSELIPALDIELSVSQIAQRANSLFLWARVLMDYLECPALTPGERLRAISHLNLLEGLNPLYTEILDTIQTKFREERDAAYRAFRWIAVAHRPLKVSELRTALAVQIGKKSSELNYIANFQQSLIQICGALVEIHQDDTVHFIHLSAKEFLTDAWRVFEPRGPKVYHIDIATTHISVASLCLSYIIHDVPQGPLSGSSTINAHLPHVEASLPLLRYALDWPTHAVEGLKWKTYLCMSEFSRACLTFAQVTEEFLQMKRALGVWLESVWAFGATPHVRDLAVHLSNAHVGKSEANGPHGHAEDHHTFDVFLGLRRGIDLLAADYEYLQKEWAHLLVEEPCELWGPSINIFHTSELMMGTKAGALVPPPRVPGTGVGQAHFASDPTCPASHDKVVETLLLTQSSQNGEQIGSVFLIPPECYLREEHTLLGMQAGGVDAHPDPGAAASCPWDDESVHDTDSDSGSDISPLEACEKASIAARLSVGWRARIQIRPTSSSLGQSQNAQLIDVVVDMPWDQIFQMLMLTFYHEETGHFRAPAAFSRDLRTIVVLRCVVRLASDGYALQKIDSSGIRNTNEEILQRPRSIYAEQLDMSNQVWYAVSFSQDGRYFAAIRSGPISHVDTTDSIPGEYYHCSVAVFKDIGCGNGDAELLYEEIASTGLMDEVGGVTKPVAFHPSAPYLAIGNSEAVYLWKFDVKDEAPRELFSGRIDNLTFSPTGTMLSGDKGSLPVLYEVDYEMLRWDRSPPGELSDNASESCQGDWTESGDYDFMANFVDFDAEGLEQIPAEDTKHVPSPAPESHSSIACTTAGRSNIQGVLDLVGVVEAGRDALAPAIQSSNDSLVFSSASGMHRSLLMTERSVGAIVLQATAADGTVKTADLLRVPKSVLEDGFHTTIINPTADSSSVRLVLNKAPEPTYVFGRSANIQFPIVIDRHKDSIPVVSTKRMVGWEEQSRVGRKRLKNE</sequence>
<proteinExistence type="predicted"/>
<gene>
    <name evidence="6" type="ORF">MFIFM68171_08010</name>
</gene>
<evidence type="ECO:0000256" key="2">
    <source>
        <dbReference type="SAM" id="MobiDB-lite"/>
    </source>
</evidence>
<evidence type="ECO:0000259" key="3">
    <source>
        <dbReference type="Pfam" id="PF22939"/>
    </source>
</evidence>
<dbReference type="Pfam" id="PF24809">
    <property type="entry name" value="DUF7708"/>
    <property type="match status" value="1"/>
</dbReference>
<dbReference type="InterPro" id="IPR054471">
    <property type="entry name" value="GPIID_WHD"/>
</dbReference>
<comment type="caution">
    <text evidence="6">The sequence shown here is derived from an EMBL/GenBank/DDBJ whole genome shotgun (WGS) entry which is preliminary data.</text>
</comment>
<feature type="region of interest" description="Disordered" evidence="2">
    <location>
        <begin position="1"/>
        <end position="21"/>
    </location>
</feature>
<dbReference type="InterPro" id="IPR056125">
    <property type="entry name" value="DUF7708"/>
</dbReference>
<organism evidence="6 7">
    <name type="scientific">Madurella fahalii</name>
    <dbReference type="NCBI Taxonomy" id="1157608"/>
    <lineage>
        <taxon>Eukaryota</taxon>
        <taxon>Fungi</taxon>
        <taxon>Dikarya</taxon>
        <taxon>Ascomycota</taxon>
        <taxon>Pezizomycotina</taxon>
        <taxon>Sordariomycetes</taxon>
        <taxon>Sordariomycetidae</taxon>
        <taxon>Sordariales</taxon>
        <taxon>Sordariales incertae sedis</taxon>
        <taxon>Madurella</taxon>
    </lineage>
</organism>
<evidence type="ECO:0000259" key="5">
    <source>
        <dbReference type="Pfam" id="PF24883"/>
    </source>
</evidence>
<dbReference type="EMBL" id="BAAFSV010000004">
    <property type="protein sequence ID" value="GAB1317800.1"/>
    <property type="molecule type" value="Genomic_DNA"/>
</dbReference>
<dbReference type="SUPFAM" id="SSF82171">
    <property type="entry name" value="DPP6 N-terminal domain-like"/>
    <property type="match status" value="1"/>
</dbReference>
<dbReference type="PANTHER" id="PTHR10039:SF15">
    <property type="entry name" value="NACHT DOMAIN-CONTAINING PROTEIN"/>
    <property type="match status" value="1"/>
</dbReference>
<dbReference type="Proteomes" id="UP001628179">
    <property type="component" value="Unassembled WGS sequence"/>
</dbReference>
<protein>
    <submittedName>
        <fullName evidence="6">NACHT domain-containing protein</fullName>
    </submittedName>
</protein>
<accession>A0ABQ0GJB7</accession>
<keyword evidence="1" id="KW-0677">Repeat</keyword>
<feature type="region of interest" description="Disordered" evidence="2">
    <location>
        <begin position="960"/>
        <end position="986"/>
    </location>
</feature>
<name>A0ABQ0GJB7_9PEZI</name>
<dbReference type="Gene3D" id="3.40.50.300">
    <property type="entry name" value="P-loop containing nucleotide triphosphate hydrolases"/>
    <property type="match status" value="1"/>
</dbReference>
<keyword evidence="7" id="KW-1185">Reference proteome</keyword>
<feature type="domain" description="Nephrocystin 3-like N-terminal" evidence="5">
    <location>
        <begin position="302"/>
        <end position="482"/>
    </location>
</feature>
<dbReference type="InterPro" id="IPR056884">
    <property type="entry name" value="NPHP3-like_N"/>
</dbReference>